<name>A0AAW2IEJ3_9NEOP</name>
<keyword evidence="4" id="KW-0378">Hydrolase</keyword>
<feature type="region of interest" description="Disordered" evidence="8">
    <location>
        <begin position="155"/>
        <end position="190"/>
    </location>
</feature>
<dbReference type="Gene3D" id="3.30.420.10">
    <property type="entry name" value="Ribonuclease H-like superfamily/Ribonuclease H"/>
    <property type="match status" value="1"/>
</dbReference>
<dbReference type="PANTHER" id="PTHR13058:SF19">
    <property type="entry name" value="LD40940P"/>
    <property type="match status" value="1"/>
</dbReference>
<evidence type="ECO:0000256" key="2">
    <source>
        <dbReference type="ARBA" id="ARBA00022722"/>
    </source>
</evidence>
<keyword evidence="5" id="KW-0269">Exonuclease</keyword>
<evidence type="ECO:0000256" key="3">
    <source>
        <dbReference type="ARBA" id="ARBA00022723"/>
    </source>
</evidence>
<comment type="similarity">
    <text evidence="7">Belongs to the exonuclease superfamily. TREX family.</text>
</comment>
<dbReference type="GO" id="GO:0006308">
    <property type="term" value="P:DNA catabolic process"/>
    <property type="evidence" value="ECO:0007669"/>
    <property type="project" value="TreeGrafter"/>
</dbReference>
<reference evidence="10" key="1">
    <citation type="journal article" date="2024" name="Gigascience">
        <title>Chromosome-level genome of the poultry shaft louse Menopon gallinae provides insight into the host-switching and adaptive evolution of parasitic lice.</title>
        <authorList>
            <person name="Xu Y."/>
            <person name="Ma L."/>
            <person name="Liu S."/>
            <person name="Liang Y."/>
            <person name="Liu Q."/>
            <person name="He Z."/>
            <person name="Tian L."/>
            <person name="Duan Y."/>
            <person name="Cai W."/>
            <person name="Li H."/>
            <person name="Song F."/>
        </authorList>
    </citation>
    <scope>NUCLEOTIDE SEQUENCE</scope>
    <source>
        <strain evidence="10">Cailab_2023a</strain>
    </source>
</reference>
<dbReference type="GO" id="GO:0046872">
    <property type="term" value="F:metal ion binding"/>
    <property type="evidence" value="ECO:0007669"/>
    <property type="project" value="UniProtKB-KW"/>
</dbReference>
<protein>
    <recommendedName>
        <fullName evidence="9">Exonuclease domain-containing protein</fullName>
    </recommendedName>
</protein>
<evidence type="ECO:0000256" key="5">
    <source>
        <dbReference type="ARBA" id="ARBA00022839"/>
    </source>
</evidence>
<dbReference type="GO" id="GO:0008296">
    <property type="term" value="F:3'-5'-DNA exonuclease activity"/>
    <property type="evidence" value="ECO:0007669"/>
    <property type="project" value="TreeGrafter"/>
</dbReference>
<evidence type="ECO:0000256" key="6">
    <source>
        <dbReference type="ARBA" id="ARBA00022842"/>
    </source>
</evidence>
<dbReference type="AlphaFoldDB" id="A0AAW2IEJ3"/>
<proteinExistence type="inferred from homology"/>
<keyword evidence="2" id="KW-0540">Nuclease</keyword>
<dbReference type="SUPFAM" id="SSF53098">
    <property type="entry name" value="Ribonuclease H-like"/>
    <property type="match status" value="1"/>
</dbReference>
<feature type="compositionally biased region" description="Low complexity" evidence="8">
    <location>
        <begin position="157"/>
        <end position="174"/>
    </location>
</feature>
<comment type="caution">
    <text evidence="10">The sequence shown here is derived from an EMBL/GenBank/DDBJ whole genome shotgun (WGS) entry which is preliminary data.</text>
</comment>
<gene>
    <name evidence="10" type="ORF">PYX00_001550</name>
</gene>
<dbReference type="InterPro" id="IPR012337">
    <property type="entry name" value="RNaseH-like_sf"/>
</dbReference>
<feature type="compositionally biased region" description="Polar residues" evidence="8">
    <location>
        <begin position="175"/>
        <end position="190"/>
    </location>
</feature>
<dbReference type="InterPro" id="IPR040393">
    <property type="entry name" value="TREX1/2"/>
</dbReference>
<evidence type="ECO:0000313" key="10">
    <source>
        <dbReference type="EMBL" id="KAL0280178.1"/>
    </source>
</evidence>
<dbReference type="GO" id="GO:0003676">
    <property type="term" value="F:nucleic acid binding"/>
    <property type="evidence" value="ECO:0007669"/>
    <property type="project" value="InterPro"/>
</dbReference>
<dbReference type="GO" id="GO:0005737">
    <property type="term" value="C:cytoplasm"/>
    <property type="evidence" value="ECO:0007669"/>
    <property type="project" value="TreeGrafter"/>
</dbReference>
<comment type="cofactor">
    <cofactor evidence="1">
        <name>Mg(2+)</name>
        <dbReference type="ChEBI" id="CHEBI:18420"/>
    </cofactor>
</comment>
<dbReference type="InterPro" id="IPR036397">
    <property type="entry name" value="RNaseH_sf"/>
</dbReference>
<evidence type="ECO:0000256" key="8">
    <source>
        <dbReference type="SAM" id="MobiDB-lite"/>
    </source>
</evidence>
<keyword evidence="3" id="KW-0479">Metal-binding</keyword>
<evidence type="ECO:0000256" key="7">
    <source>
        <dbReference type="ARBA" id="ARBA00025769"/>
    </source>
</evidence>
<keyword evidence="6" id="KW-0460">Magnesium</keyword>
<dbReference type="SMART" id="SM00479">
    <property type="entry name" value="EXOIII"/>
    <property type="match status" value="1"/>
</dbReference>
<evidence type="ECO:0000256" key="1">
    <source>
        <dbReference type="ARBA" id="ARBA00001946"/>
    </source>
</evidence>
<sequence length="312" mass="35423">MKDLKALVIFDLETTGLPAQEHNCTKIVEMSFVGCIISQCQGEELPRVINTLTLALNPMKRISPNASKVNGLHNELLEEMKPFDDDVVTLVNKFIERLPQPVCLIAHNGLAFDFPIFRRQLKFCQAKLLDNILCADSLLAFRSFLPKPVKCNGLSNSQCSSSRSMEKSSSSPMSQNETTPNKKTIPQNISPVKSEVQYPKPREIGKAVRKLVFDSEDDCIILPNDSQCSSVQYEINECDLGYDIKSGNQNKVLRSYKLRDIYNFLHDNEEHNFHTSGDDCMALLSCINKCRDEFLRWLPDNMKLLNEIEPLF</sequence>
<accession>A0AAW2IEJ3</accession>
<feature type="domain" description="Exonuclease" evidence="9">
    <location>
        <begin position="6"/>
        <end position="296"/>
    </location>
</feature>
<evidence type="ECO:0000259" key="9">
    <source>
        <dbReference type="SMART" id="SM00479"/>
    </source>
</evidence>
<organism evidence="10">
    <name type="scientific">Menopon gallinae</name>
    <name type="common">poultry shaft louse</name>
    <dbReference type="NCBI Taxonomy" id="328185"/>
    <lineage>
        <taxon>Eukaryota</taxon>
        <taxon>Metazoa</taxon>
        <taxon>Ecdysozoa</taxon>
        <taxon>Arthropoda</taxon>
        <taxon>Hexapoda</taxon>
        <taxon>Insecta</taxon>
        <taxon>Pterygota</taxon>
        <taxon>Neoptera</taxon>
        <taxon>Paraneoptera</taxon>
        <taxon>Psocodea</taxon>
        <taxon>Troctomorpha</taxon>
        <taxon>Phthiraptera</taxon>
        <taxon>Amblycera</taxon>
        <taxon>Menoponidae</taxon>
        <taxon>Menopon</taxon>
    </lineage>
</organism>
<dbReference type="PANTHER" id="PTHR13058">
    <property type="entry name" value="THREE PRIME REPAIR EXONUCLEASE 1, 2"/>
    <property type="match status" value="1"/>
</dbReference>
<dbReference type="InterPro" id="IPR013520">
    <property type="entry name" value="Ribonucl_H"/>
</dbReference>
<evidence type="ECO:0000256" key="4">
    <source>
        <dbReference type="ARBA" id="ARBA00022801"/>
    </source>
</evidence>
<dbReference type="EMBL" id="JARGDH010000001">
    <property type="protein sequence ID" value="KAL0280178.1"/>
    <property type="molecule type" value="Genomic_DNA"/>
</dbReference>